<keyword evidence="5" id="KW-0378">Hydrolase</keyword>
<comment type="catalytic activity">
    <reaction evidence="1">
        <text>inosine + phosphate = alpha-D-ribose 1-phosphate + hypoxanthine</text>
        <dbReference type="Rhea" id="RHEA:27646"/>
        <dbReference type="ChEBI" id="CHEBI:17368"/>
        <dbReference type="ChEBI" id="CHEBI:17596"/>
        <dbReference type="ChEBI" id="CHEBI:43474"/>
        <dbReference type="ChEBI" id="CHEBI:57720"/>
        <dbReference type="EC" id="2.4.2.1"/>
    </reaction>
    <physiologicalReaction direction="left-to-right" evidence="1">
        <dbReference type="Rhea" id="RHEA:27647"/>
    </physiologicalReaction>
</comment>
<comment type="similarity">
    <text evidence="2 10">Belongs to the purine nucleoside phosphorylase YfiH/LACC1 family.</text>
</comment>
<dbReference type="Proteomes" id="UP001156831">
    <property type="component" value="Unassembled WGS sequence"/>
</dbReference>
<evidence type="ECO:0000256" key="4">
    <source>
        <dbReference type="ARBA" id="ARBA00022723"/>
    </source>
</evidence>
<dbReference type="RefSeq" id="WP_280602313.1">
    <property type="nucleotide sequence ID" value="NZ_JARXRN010000027.1"/>
</dbReference>
<comment type="catalytic activity">
    <reaction evidence="9">
        <text>S-methyl-5'-thioadenosine + phosphate = 5-(methylsulfanyl)-alpha-D-ribose 1-phosphate + adenine</text>
        <dbReference type="Rhea" id="RHEA:11852"/>
        <dbReference type="ChEBI" id="CHEBI:16708"/>
        <dbReference type="ChEBI" id="CHEBI:17509"/>
        <dbReference type="ChEBI" id="CHEBI:43474"/>
        <dbReference type="ChEBI" id="CHEBI:58533"/>
        <dbReference type="EC" id="2.4.2.28"/>
    </reaction>
    <physiologicalReaction direction="left-to-right" evidence="9">
        <dbReference type="Rhea" id="RHEA:11853"/>
    </physiologicalReaction>
</comment>
<dbReference type="InterPro" id="IPR003730">
    <property type="entry name" value="Cu_polyphenol_OxRdtase"/>
</dbReference>
<evidence type="ECO:0000313" key="12">
    <source>
        <dbReference type="Proteomes" id="UP001156831"/>
    </source>
</evidence>
<evidence type="ECO:0000256" key="6">
    <source>
        <dbReference type="ARBA" id="ARBA00022833"/>
    </source>
</evidence>
<evidence type="ECO:0000256" key="2">
    <source>
        <dbReference type="ARBA" id="ARBA00007353"/>
    </source>
</evidence>
<dbReference type="InterPro" id="IPR038371">
    <property type="entry name" value="Cu_polyphenol_OxRdtase_sf"/>
</dbReference>
<sequence length="292" mass="30383">MSGCVDASPALPANVRAFTTLRHGAGHSLPPFDRFNLGNFRGPQGDDPAVVSRNRAELVARFALPSWPHWLRQVHGTRVLRVESPAVAAAGPADQPPPGAEAAAAAVMRARAVEPSAAMDPDEPEADATVTSTPGVVLAILTADCLPVVLAARDGTELAAAHAGWPGLSRGMLEAALAAMRTAPSNVVAWIGPCAGPARYEVGRDVYAAFVVDDAGAAAAFVPTRAGHWLADLPALARRRLVAAGMHAADIHGGELCTLAEPERFFSHRRDGRSGRIATLAWLEPPPAPVEA</sequence>
<dbReference type="PANTHER" id="PTHR30616">
    <property type="entry name" value="UNCHARACTERIZED PROTEIN YFIH"/>
    <property type="match status" value="1"/>
</dbReference>
<name>A0ABT6JKX9_9GAMM</name>
<dbReference type="EMBL" id="JARXRN010000027">
    <property type="protein sequence ID" value="MDH5831337.1"/>
    <property type="molecule type" value="Genomic_DNA"/>
</dbReference>
<dbReference type="Pfam" id="PF02578">
    <property type="entry name" value="Cu-oxidase_4"/>
    <property type="match status" value="1"/>
</dbReference>
<evidence type="ECO:0000313" key="11">
    <source>
        <dbReference type="EMBL" id="MDH5831337.1"/>
    </source>
</evidence>
<gene>
    <name evidence="11" type="primary">pgeF</name>
    <name evidence="11" type="ORF">QFW80_12520</name>
</gene>
<evidence type="ECO:0000256" key="1">
    <source>
        <dbReference type="ARBA" id="ARBA00000553"/>
    </source>
</evidence>
<dbReference type="InterPro" id="IPR011324">
    <property type="entry name" value="Cytotoxic_necrot_fac-like_cat"/>
</dbReference>
<dbReference type="NCBIfam" id="TIGR00726">
    <property type="entry name" value="peptidoglycan editing factor PgeF"/>
    <property type="match status" value="1"/>
</dbReference>
<keyword evidence="6" id="KW-0862">Zinc</keyword>
<dbReference type="Gene3D" id="3.60.140.10">
    <property type="entry name" value="CNF1/YfiH-like putative cysteine hydrolases"/>
    <property type="match status" value="1"/>
</dbReference>
<comment type="caution">
    <text evidence="11">The sequence shown here is derived from an EMBL/GenBank/DDBJ whole genome shotgun (WGS) entry which is preliminary data.</text>
</comment>
<reference evidence="11 12" key="1">
    <citation type="submission" date="2023-04" db="EMBL/GenBank/DDBJ databases">
        <title>Luteimonas sp. M1R5S18.</title>
        <authorList>
            <person name="Sun J.-Q."/>
        </authorList>
    </citation>
    <scope>NUCLEOTIDE SEQUENCE [LARGE SCALE GENOMIC DNA]</scope>
    <source>
        <strain evidence="11 12">M1R5S18</strain>
    </source>
</reference>
<proteinExistence type="inferred from homology"/>
<dbReference type="SUPFAM" id="SSF64438">
    <property type="entry name" value="CNF1/YfiH-like putative cysteine hydrolases"/>
    <property type="match status" value="1"/>
</dbReference>
<dbReference type="CDD" id="cd16833">
    <property type="entry name" value="YfiH"/>
    <property type="match status" value="1"/>
</dbReference>
<accession>A0ABT6JKX9</accession>
<keyword evidence="3" id="KW-0808">Transferase</keyword>
<evidence type="ECO:0000256" key="5">
    <source>
        <dbReference type="ARBA" id="ARBA00022801"/>
    </source>
</evidence>
<comment type="catalytic activity">
    <reaction evidence="8">
        <text>adenosine + phosphate = alpha-D-ribose 1-phosphate + adenine</text>
        <dbReference type="Rhea" id="RHEA:27642"/>
        <dbReference type="ChEBI" id="CHEBI:16335"/>
        <dbReference type="ChEBI" id="CHEBI:16708"/>
        <dbReference type="ChEBI" id="CHEBI:43474"/>
        <dbReference type="ChEBI" id="CHEBI:57720"/>
        <dbReference type="EC" id="2.4.2.1"/>
    </reaction>
    <physiologicalReaction direction="left-to-right" evidence="8">
        <dbReference type="Rhea" id="RHEA:27643"/>
    </physiologicalReaction>
</comment>
<dbReference type="PANTHER" id="PTHR30616:SF2">
    <property type="entry name" value="PURINE NUCLEOSIDE PHOSPHORYLASE LACC1"/>
    <property type="match status" value="1"/>
</dbReference>
<evidence type="ECO:0000256" key="9">
    <source>
        <dbReference type="ARBA" id="ARBA00049893"/>
    </source>
</evidence>
<organism evidence="11 12">
    <name type="scientific">Luteimonas rhizosphaericola</name>
    <dbReference type="NCBI Taxonomy" id="3042024"/>
    <lineage>
        <taxon>Bacteria</taxon>
        <taxon>Pseudomonadati</taxon>
        <taxon>Pseudomonadota</taxon>
        <taxon>Gammaproteobacteria</taxon>
        <taxon>Lysobacterales</taxon>
        <taxon>Lysobacteraceae</taxon>
        <taxon>Luteimonas</taxon>
    </lineage>
</organism>
<protein>
    <recommendedName>
        <fullName evidence="10">Purine nucleoside phosphorylase</fullName>
    </recommendedName>
</protein>
<comment type="catalytic activity">
    <reaction evidence="7">
        <text>adenosine + H2O + H(+) = inosine + NH4(+)</text>
        <dbReference type="Rhea" id="RHEA:24408"/>
        <dbReference type="ChEBI" id="CHEBI:15377"/>
        <dbReference type="ChEBI" id="CHEBI:15378"/>
        <dbReference type="ChEBI" id="CHEBI:16335"/>
        <dbReference type="ChEBI" id="CHEBI:17596"/>
        <dbReference type="ChEBI" id="CHEBI:28938"/>
        <dbReference type="EC" id="3.5.4.4"/>
    </reaction>
    <physiologicalReaction direction="left-to-right" evidence="7">
        <dbReference type="Rhea" id="RHEA:24409"/>
    </physiologicalReaction>
</comment>
<evidence type="ECO:0000256" key="3">
    <source>
        <dbReference type="ARBA" id="ARBA00022679"/>
    </source>
</evidence>
<keyword evidence="4" id="KW-0479">Metal-binding</keyword>
<keyword evidence="12" id="KW-1185">Reference proteome</keyword>
<evidence type="ECO:0000256" key="8">
    <source>
        <dbReference type="ARBA" id="ARBA00048968"/>
    </source>
</evidence>
<evidence type="ECO:0000256" key="10">
    <source>
        <dbReference type="RuleBase" id="RU361274"/>
    </source>
</evidence>
<evidence type="ECO:0000256" key="7">
    <source>
        <dbReference type="ARBA" id="ARBA00047989"/>
    </source>
</evidence>